<evidence type="ECO:0000313" key="7">
    <source>
        <dbReference type="EMBL" id="RXR35942.1"/>
    </source>
</evidence>
<reference evidence="8 9" key="1">
    <citation type="submission" date="2019-01" db="EMBL/GenBank/DDBJ databases">
        <title>Oerskovia turbata Genome sequencing and assembly.</title>
        <authorList>
            <person name="Dou T."/>
        </authorList>
    </citation>
    <scope>NUCLEOTIDE SEQUENCE [LARGE SCALE GENOMIC DNA]</scope>
    <source>
        <strain evidence="7 8">JCM12123</strain>
        <strain evidence="6 9">JCM3160</strain>
    </source>
</reference>
<gene>
    <name evidence="6" type="ORF">EQW73_01785</name>
    <name evidence="7" type="ORF">EQW78_03970</name>
</gene>
<feature type="compositionally biased region" description="Polar residues" evidence="4">
    <location>
        <begin position="10"/>
        <end position="21"/>
    </location>
</feature>
<comment type="catalytic activity">
    <reaction evidence="3">
        <text>[thioredoxin]-dithiol + NADP(+) = [thioredoxin]-disulfide + NADPH + H(+)</text>
        <dbReference type="Rhea" id="RHEA:20345"/>
        <dbReference type="Rhea" id="RHEA-COMP:10698"/>
        <dbReference type="Rhea" id="RHEA-COMP:10700"/>
        <dbReference type="ChEBI" id="CHEBI:15378"/>
        <dbReference type="ChEBI" id="CHEBI:29950"/>
        <dbReference type="ChEBI" id="CHEBI:50058"/>
        <dbReference type="ChEBI" id="CHEBI:57783"/>
        <dbReference type="ChEBI" id="CHEBI:58349"/>
        <dbReference type="EC" id="1.8.1.9"/>
    </reaction>
</comment>
<keyword evidence="2" id="KW-0560">Oxidoreductase</keyword>
<proteinExistence type="predicted"/>
<organism evidence="7 8">
    <name type="scientific">Oerskovia turbata</name>
    <dbReference type="NCBI Taxonomy" id="1713"/>
    <lineage>
        <taxon>Bacteria</taxon>
        <taxon>Bacillati</taxon>
        <taxon>Actinomycetota</taxon>
        <taxon>Actinomycetes</taxon>
        <taxon>Micrococcales</taxon>
        <taxon>Cellulomonadaceae</taxon>
        <taxon>Oerskovia</taxon>
    </lineage>
</organism>
<feature type="domain" description="FAD/NAD(P)-binding" evidence="5">
    <location>
        <begin position="31"/>
        <end position="318"/>
    </location>
</feature>
<evidence type="ECO:0000259" key="5">
    <source>
        <dbReference type="Pfam" id="PF07992"/>
    </source>
</evidence>
<dbReference type="PRINTS" id="PR00368">
    <property type="entry name" value="FADPNR"/>
</dbReference>
<evidence type="ECO:0000256" key="4">
    <source>
        <dbReference type="SAM" id="MobiDB-lite"/>
    </source>
</evidence>
<dbReference type="SUPFAM" id="SSF51905">
    <property type="entry name" value="FAD/NAD(P)-binding domain"/>
    <property type="match status" value="1"/>
</dbReference>
<dbReference type="STRING" id="1713.GCA_000718325_01303"/>
<evidence type="ECO:0000256" key="2">
    <source>
        <dbReference type="ARBA" id="ARBA00023002"/>
    </source>
</evidence>
<evidence type="ECO:0000313" key="9">
    <source>
        <dbReference type="Proteomes" id="UP000290517"/>
    </source>
</evidence>
<dbReference type="OrthoDB" id="9786503at2"/>
<evidence type="ECO:0000256" key="1">
    <source>
        <dbReference type="ARBA" id="ARBA00022630"/>
    </source>
</evidence>
<accession>A0A4Q1KZX8</accession>
<dbReference type="PANTHER" id="PTHR48105">
    <property type="entry name" value="THIOREDOXIN REDUCTASE 1-RELATED-RELATED"/>
    <property type="match status" value="1"/>
</dbReference>
<evidence type="ECO:0000313" key="8">
    <source>
        <dbReference type="Proteomes" id="UP000289805"/>
    </source>
</evidence>
<protein>
    <submittedName>
        <fullName evidence="7">NAD(P)/FAD-dependent oxidoreductase</fullName>
    </submittedName>
</protein>
<keyword evidence="1" id="KW-0285">Flavoprotein</keyword>
<comment type="caution">
    <text evidence="7">The sequence shown here is derived from an EMBL/GenBank/DDBJ whole genome shotgun (WGS) entry which is preliminary data.</text>
</comment>
<dbReference type="GO" id="GO:0004791">
    <property type="term" value="F:thioredoxin-disulfide reductase (NADPH) activity"/>
    <property type="evidence" value="ECO:0007669"/>
    <property type="project" value="UniProtKB-EC"/>
</dbReference>
<dbReference type="EMBL" id="SDJQ01000006">
    <property type="protein sequence ID" value="RXR35942.1"/>
    <property type="molecule type" value="Genomic_DNA"/>
</dbReference>
<dbReference type="Pfam" id="PF07992">
    <property type="entry name" value="Pyr_redox_2"/>
    <property type="match status" value="1"/>
</dbReference>
<dbReference type="InterPro" id="IPR023753">
    <property type="entry name" value="FAD/NAD-binding_dom"/>
</dbReference>
<evidence type="ECO:0000256" key="3">
    <source>
        <dbReference type="ARBA" id="ARBA00048132"/>
    </source>
</evidence>
<dbReference type="PRINTS" id="PR00469">
    <property type="entry name" value="PNDRDTASEII"/>
</dbReference>
<evidence type="ECO:0000313" key="6">
    <source>
        <dbReference type="EMBL" id="RXR28049.1"/>
    </source>
</evidence>
<dbReference type="InterPro" id="IPR050097">
    <property type="entry name" value="Ferredoxin-NADP_redctase_2"/>
</dbReference>
<dbReference type="Proteomes" id="UP000289805">
    <property type="component" value="Unassembled WGS sequence"/>
</dbReference>
<keyword evidence="9" id="KW-1185">Reference proteome</keyword>
<sequence length="353" mass="36893">MLVEEVVPMTRTSPTPATGENTHIDRTPRVHDVIVVGGGAAGLSGALTLARARRDVLVVDAGRPRNAPAAHMHGYLSRDGEDPSALLATGRGEVTAHGGRITQGEVESAARLPDGGFEVRLADGRDLHARRLLVTTGLVDELPAVPGVAERWGKDVLHCPYCHGWEVRDRAVGILATSPMALHQAQMWRQWTDDVTLFLHEEPAPDAPTHAALDARGVRVVDGPVEALDVQEGSLRGVRLTSGEVVPCDALVVAPRFTARSAVLESLGIETAEQVVDGTVVGTYVPSDPMGATSLPGVRVAGNVTNIMAQVVAAAAAGVQAAAATNGDLIADDVRRALADVPVDTRQATADKG</sequence>
<dbReference type="InterPro" id="IPR036188">
    <property type="entry name" value="FAD/NAD-bd_sf"/>
</dbReference>
<dbReference type="AlphaFoldDB" id="A0A4Q1KZX8"/>
<dbReference type="EMBL" id="SDJR01000001">
    <property type="protein sequence ID" value="RXR28049.1"/>
    <property type="molecule type" value="Genomic_DNA"/>
</dbReference>
<name>A0A4Q1KZX8_9CELL</name>
<dbReference type="Proteomes" id="UP000290517">
    <property type="component" value="Unassembled WGS sequence"/>
</dbReference>
<dbReference type="Gene3D" id="3.50.50.60">
    <property type="entry name" value="FAD/NAD(P)-binding domain"/>
    <property type="match status" value="2"/>
</dbReference>
<feature type="region of interest" description="Disordered" evidence="4">
    <location>
        <begin position="1"/>
        <end position="24"/>
    </location>
</feature>